<dbReference type="OrthoDB" id="1937452at2759"/>
<gene>
    <name evidence="1" type="ORF">FRX31_033479</name>
</gene>
<dbReference type="EMBL" id="JABWDY010042064">
    <property type="protein sequence ID" value="KAF5176934.1"/>
    <property type="molecule type" value="Genomic_DNA"/>
</dbReference>
<sequence length="108" mass="12582">MFLNVVLVLPWRIRKNNIYTHHSQSPSRAFLLLMLLVRRSVDNIRKKCKNRVTWDATKDNFSTVVGAAKVHSRSIYNQSRQLSFVQIYGQRAQLTGSVIIDDLKPILW</sequence>
<accession>A0A7J6UWD1</accession>
<evidence type="ECO:0000313" key="1">
    <source>
        <dbReference type="EMBL" id="KAF5176934.1"/>
    </source>
</evidence>
<dbReference type="AlphaFoldDB" id="A0A7J6UWD1"/>
<protein>
    <submittedName>
        <fullName evidence="1">Uncharacterized protein</fullName>
    </submittedName>
</protein>
<comment type="caution">
    <text evidence="1">The sequence shown here is derived from an EMBL/GenBank/DDBJ whole genome shotgun (WGS) entry which is preliminary data.</text>
</comment>
<name>A0A7J6UWD1_THATH</name>
<dbReference type="Proteomes" id="UP000554482">
    <property type="component" value="Unassembled WGS sequence"/>
</dbReference>
<evidence type="ECO:0000313" key="2">
    <source>
        <dbReference type="Proteomes" id="UP000554482"/>
    </source>
</evidence>
<organism evidence="1 2">
    <name type="scientific">Thalictrum thalictroides</name>
    <name type="common">Rue-anemone</name>
    <name type="synonym">Anemone thalictroides</name>
    <dbReference type="NCBI Taxonomy" id="46969"/>
    <lineage>
        <taxon>Eukaryota</taxon>
        <taxon>Viridiplantae</taxon>
        <taxon>Streptophyta</taxon>
        <taxon>Embryophyta</taxon>
        <taxon>Tracheophyta</taxon>
        <taxon>Spermatophyta</taxon>
        <taxon>Magnoliopsida</taxon>
        <taxon>Ranunculales</taxon>
        <taxon>Ranunculaceae</taxon>
        <taxon>Thalictroideae</taxon>
        <taxon>Thalictrum</taxon>
    </lineage>
</organism>
<keyword evidence="2" id="KW-1185">Reference proteome</keyword>
<reference evidence="1 2" key="1">
    <citation type="submission" date="2020-06" db="EMBL/GenBank/DDBJ databases">
        <title>Transcriptomic and genomic resources for Thalictrum thalictroides and T. hernandezii: Facilitating candidate gene discovery in an emerging model plant lineage.</title>
        <authorList>
            <person name="Arias T."/>
            <person name="Riano-Pachon D.M."/>
            <person name="Di Stilio V.S."/>
        </authorList>
    </citation>
    <scope>NUCLEOTIDE SEQUENCE [LARGE SCALE GENOMIC DNA]</scope>
    <source>
        <strain evidence="2">cv. WT478/WT964</strain>
        <tissue evidence="1">Leaves</tissue>
    </source>
</reference>
<proteinExistence type="predicted"/>